<dbReference type="PANTHER" id="PTHR12121:SF74">
    <property type="entry name" value="CARBON CATABOLITE REPRESSOR PROTEIN 4 HOMOLOG 5"/>
    <property type="match status" value="1"/>
</dbReference>
<gene>
    <name evidence="3" type="ORF">ACH5RR_024972</name>
</gene>
<feature type="region of interest" description="Disordered" evidence="1">
    <location>
        <begin position="55"/>
        <end position="81"/>
    </location>
</feature>
<dbReference type="AlphaFoldDB" id="A0ABD2YYA4"/>
<comment type="caution">
    <text evidence="3">The sequence shown here is derived from an EMBL/GenBank/DDBJ whole genome shotgun (WGS) entry which is preliminary data.</text>
</comment>
<organism evidence="3 4">
    <name type="scientific">Cinchona calisaya</name>
    <dbReference type="NCBI Taxonomy" id="153742"/>
    <lineage>
        <taxon>Eukaryota</taxon>
        <taxon>Viridiplantae</taxon>
        <taxon>Streptophyta</taxon>
        <taxon>Embryophyta</taxon>
        <taxon>Tracheophyta</taxon>
        <taxon>Spermatophyta</taxon>
        <taxon>Magnoliopsida</taxon>
        <taxon>eudicotyledons</taxon>
        <taxon>Gunneridae</taxon>
        <taxon>Pentapetalae</taxon>
        <taxon>asterids</taxon>
        <taxon>lamiids</taxon>
        <taxon>Gentianales</taxon>
        <taxon>Rubiaceae</taxon>
        <taxon>Cinchonoideae</taxon>
        <taxon>Cinchoneae</taxon>
        <taxon>Cinchona</taxon>
    </lineage>
</organism>
<dbReference type="InterPro" id="IPR050410">
    <property type="entry name" value="CCR4/nocturin_mRNA_transcr"/>
</dbReference>
<feature type="compositionally biased region" description="Basic residues" evidence="1">
    <location>
        <begin position="70"/>
        <end position="81"/>
    </location>
</feature>
<dbReference type="InterPro" id="IPR036691">
    <property type="entry name" value="Endo/exonu/phosph_ase_sf"/>
</dbReference>
<protein>
    <recommendedName>
        <fullName evidence="2">Endonuclease/exonuclease/phosphatase domain-containing protein</fullName>
    </recommendedName>
</protein>
<dbReference type="Gene3D" id="3.60.10.10">
    <property type="entry name" value="Endonuclease/exonuclease/phosphatase"/>
    <property type="match status" value="1"/>
</dbReference>
<proteinExistence type="predicted"/>
<accession>A0ABD2YYA4</accession>
<dbReference type="EMBL" id="JBJUIK010000011">
    <property type="protein sequence ID" value="KAL3512255.1"/>
    <property type="molecule type" value="Genomic_DNA"/>
</dbReference>
<name>A0ABD2YYA4_9GENT</name>
<dbReference type="InterPro" id="IPR005135">
    <property type="entry name" value="Endo/exonuclease/phosphatase"/>
</dbReference>
<evidence type="ECO:0000313" key="3">
    <source>
        <dbReference type="EMBL" id="KAL3512255.1"/>
    </source>
</evidence>
<dbReference type="Pfam" id="PF03372">
    <property type="entry name" value="Exo_endo_phos"/>
    <property type="match status" value="1"/>
</dbReference>
<dbReference type="PANTHER" id="PTHR12121">
    <property type="entry name" value="CARBON CATABOLITE REPRESSOR PROTEIN 4"/>
    <property type="match status" value="1"/>
</dbReference>
<evidence type="ECO:0000313" key="4">
    <source>
        <dbReference type="Proteomes" id="UP001630127"/>
    </source>
</evidence>
<feature type="compositionally biased region" description="Polar residues" evidence="1">
    <location>
        <begin position="55"/>
        <end position="69"/>
    </location>
</feature>
<dbReference type="SUPFAM" id="SSF56219">
    <property type="entry name" value="DNase I-like"/>
    <property type="match status" value="1"/>
</dbReference>
<feature type="compositionally biased region" description="Basic residues" evidence="1">
    <location>
        <begin position="21"/>
        <end position="37"/>
    </location>
</feature>
<feature type="domain" description="Endonuclease/exonuclease/phosphatase" evidence="2">
    <location>
        <begin position="113"/>
        <end position="451"/>
    </location>
</feature>
<reference evidence="3 4" key="1">
    <citation type="submission" date="2024-11" db="EMBL/GenBank/DDBJ databases">
        <title>A near-complete genome assembly of Cinchona calisaya.</title>
        <authorList>
            <person name="Lian D.C."/>
            <person name="Zhao X.W."/>
            <person name="Wei L."/>
        </authorList>
    </citation>
    <scope>NUCLEOTIDE SEQUENCE [LARGE SCALE GENOMIC DNA]</scope>
    <source>
        <tissue evidence="3">Nenye</tissue>
    </source>
</reference>
<keyword evidence="4" id="KW-1185">Reference proteome</keyword>
<dbReference type="Proteomes" id="UP001630127">
    <property type="component" value="Unassembled WGS sequence"/>
</dbReference>
<sequence>MGRGCDSRTQTAEPSAPPNSAKRKTSHHHHHYHHLSKKEKLIAFDRSEATSQTGTETLNRICSSTASSHQIHRKQKNRKIRRKTKFAITGDHHRRWNYSTRDFSNCKVRVVFMSYNILGVGNAEKHPDLYHNISPKYLDWDYRKQLLHKEIKNYKPGVLCFQEVDRFDDLDNLLKKDGFSGVYKARTGEASDGCAIFWNNELFTLLHEESIEFQTYGLRNNVSQLCVFKMNQTQLHTDKNYQLSKFVSSRSFLVGNIHVLFNPSRGDIKLGQMRLFLEKAHKLSQEWGNIPVVIAGDLNSMPQSAMYQFLTTSELDVQLHDRKQISGQICPLEYPGFQSKSSHAVNFCTSKKLLIHRWSEDELRIATGSAVSHLRHPLQISSAYVGVPGSTRTRNKIGEPLATSYHSKFMGTVDYIWHTGELLPVRVLDTLPINRLRETGGLPSKIWGSDHLALVSELAFADDVTEE</sequence>
<feature type="region of interest" description="Disordered" evidence="1">
    <location>
        <begin position="1"/>
        <end position="40"/>
    </location>
</feature>
<evidence type="ECO:0000259" key="2">
    <source>
        <dbReference type="Pfam" id="PF03372"/>
    </source>
</evidence>
<evidence type="ECO:0000256" key="1">
    <source>
        <dbReference type="SAM" id="MobiDB-lite"/>
    </source>
</evidence>